<keyword evidence="4" id="KW-1185">Reference proteome</keyword>
<feature type="compositionally biased region" description="Low complexity" evidence="2">
    <location>
        <begin position="209"/>
        <end position="220"/>
    </location>
</feature>
<evidence type="ECO:0000256" key="1">
    <source>
        <dbReference type="ARBA" id="ARBA00022737"/>
    </source>
</evidence>
<feature type="region of interest" description="Disordered" evidence="2">
    <location>
        <begin position="157"/>
        <end position="247"/>
    </location>
</feature>
<feature type="compositionally biased region" description="Polar residues" evidence="2">
    <location>
        <begin position="184"/>
        <end position="198"/>
    </location>
</feature>
<evidence type="ECO:0000256" key="2">
    <source>
        <dbReference type="SAM" id="MobiDB-lite"/>
    </source>
</evidence>
<comment type="caution">
    <text evidence="3">The sequence shown here is derived from an EMBL/GenBank/DDBJ whole genome shotgun (WGS) entry which is preliminary data.</text>
</comment>
<reference evidence="3 4" key="1">
    <citation type="submission" date="2017-11" db="EMBL/GenBank/DDBJ databases">
        <title>De-novo sequencing of pomegranate (Punica granatum L.) genome.</title>
        <authorList>
            <person name="Akparov Z."/>
            <person name="Amiraslanov A."/>
            <person name="Hajiyeva S."/>
            <person name="Abbasov M."/>
            <person name="Kaur K."/>
            <person name="Hamwieh A."/>
            <person name="Solovyev V."/>
            <person name="Salamov A."/>
            <person name="Braich B."/>
            <person name="Kosarev P."/>
            <person name="Mahmoud A."/>
            <person name="Hajiyev E."/>
            <person name="Babayeva S."/>
            <person name="Izzatullayeva V."/>
            <person name="Mammadov A."/>
            <person name="Mammadov A."/>
            <person name="Sharifova S."/>
            <person name="Ojaghi J."/>
            <person name="Eynullazada K."/>
            <person name="Bayramov B."/>
            <person name="Abdulazimova A."/>
            <person name="Shahmuradov I."/>
        </authorList>
    </citation>
    <scope>NUCLEOTIDE SEQUENCE [LARGE SCALE GENOMIC DNA]</scope>
    <source>
        <strain evidence="4">cv. AG2017</strain>
        <tissue evidence="3">Leaf</tissue>
    </source>
</reference>
<organism evidence="3 4">
    <name type="scientific">Punica granatum</name>
    <name type="common">Pomegranate</name>
    <dbReference type="NCBI Taxonomy" id="22663"/>
    <lineage>
        <taxon>Eukaryota</taxon>
        <taxon>Viridiplantae</taxon>
        <taxon>Streptophyta</taxon>
        <taxon>Embryophyta</taxon>
        <taxon>Tracheophyta</taxon>
        <taxon>Spermatophyta</taxon>
        <taxon>Magnoliopsida</taxon>
        <taxon>eudicotyledons</taxon>
        <taxon>Gunneridae</taxon>
        <taxon>Pentapetalae</taxon>
        <taxon>rosids</taxon>
        <taxon>malvids</taxon>
        <taxon>Myrtales</taxon>
        <taxon>Lythraceae</taxon>
        <taxon>Punica</taxon>
    </lineage>
</organism>
<keyword evidence="1" id="KW-0677">Repeat</keyword>
<feature type="compositionally biased region" description="Low complexity" evidence="2">
    <location>
        <begin position="157"/>
        <end position="174"/>
    </location>
</feature>
<feature type="compositionally biased region" description="Basic and acidic residues" evidence="2">
    <location>
        <begin position="1"/>
        <end position="10"/>
    </location>
</feature>
<dbReference type="GO" id="GO:0010960">
    <property type="term" value="P:magnesium ion homeostasis"/>
    <property type="evidence" value="ECO:0007669"/>
    <property type="project" value="InterPro"/>
</dbReference>
<dbReference type="AlphaFoldDB" id="A0A2I0K4P1"/>
<feature type="region of interest" description="Disordered" evidence="2">
    <location>
        <begin position="78"/>
        <end position="100"/>
    </location>
</feature>
<accession>A0A2I0K4P1</accession>
<evidence type="ECO:0000313" key="4">
    <source>
        <dbReference type="Proteomes" id="UP000233551"/>
    </source>
</evidence>
<evidence type="ECO:0000313" key="3">
    <source>
        <dbReference type="EMBL" id="PKI63504.1"/>
    </source>
</evidence>
<dbReference type="Gene3D" id="3.10.580.10">
    <property type="entry name" value="CBS-domain"/>
    <property type="match status" value="1"/>
</dbReference>
<feature type="region of interest" description="Disordered" evidence="2">
    <location>
        <begin position="1"/>
        <end position="32"/>
    </location>
</feature>
<dbReference type="GO" id="GO:0030026">
    <property type="term" value="P:intracellular manganese ion homeostasis"/>
    <property type="evidence" value="ECO:0007669"/>
    <property type="project" value="TreeGrafter"/>
</dbReference>
<dbReference type="InterPro" id="IPR045095">
    <property type="entry name" value="ACDP"/>
</dbReference>
<dbReference type="PANTHER" id="PTHR12064:SF97">
    <property type="entry name" value="METAL TRANSPORTER CNNM-5"/>
    <property type="match status" value="1"/>
</dbReference>
<dbReference type="EMBL" id="PGOL01000888">
    <property type="protein sequence ID" value="PKI63504.1"/>
    <property type="molecule type" value="Genomic_DNA"/>
</dbReference>
<dbReference type="Proteomes" id="UP000233551">
    <property type="component" value="Unassembled WGS sequence"/>
</dbReference>
<dbReference type="GO" id="GO:0005737">
    <property type="term" value="C:cytoplasm"/>
    <property type="evidence" value="ECO:0007669"/>
    <property type="project" value="TreeGrafter"/>
</dbReference>
<gene>
    <name evidence="3" type="ORF">CRG98_016171</name>
</gene>
<dbReference type="PANTHER" id="PTHR12064">
    <property type="entry name" value="METAL TRANSPORTER CNNM"/>
    <property type="match status" value="1"/>
</dbReference>
<sequence>MAIVLKGKEALDDDSTLKRSPSKHTVSKTNKNSIPKSIASEIKEGAYSWTNRNEFSMYTLPLCYCIHFDALSPTLKPREDVKEKSGDTNPHFKRRVRRSGAGTLSSTDLESLASISSTEEVIGIITMKDVIEELLQNEIQDESAVHVDFHNKIRVSLPSSRRSSPSPARVSVSPLQRKSPERSPLSSYAPISQAQISPYIQPFAPPTSTPTIPSGSSAGPMGKSPTLSQSGKAWRKSYQKLDPAADS</sequence>
<dbReference type="STRING" id="22663.A0A2I0K4P1"/>
<name>A0A2I0K4P1_PUNGR</name>
<proteinExistence type="predicted"/>
<protein>
    <recommendedName>
        <fullName evidence="5">CBS domain-containing protein</fullName>
    </recommendedName>
</protein>
<evidence type="ECO:0008006" key="5">
    <source>
        <dbReference type="Google" id="ProtNLM"/>
    </source>
</evidence>
<dbReference type="InterPro" id="IPR046342">
    <property type="entry name" value="CBS_dom_sf"/>
</dbReference>